<evidence type="ECO:0000259" key="9">
    <source>
        <dbReference type="SMART" id="SM01038"/>
    </source>
</evidence>
<keyword evidence="4 7" id="KW-0378">Hydrolase</keyword>
<feature type="region of interest" description="Disordered" evidence="8">
    <location>
        <begin position="805"/>
        <end position="824"/>
    </location>
</feature>
<keyword evidence="11" id="KW-1185">Reference proteome</keyword>
<evidence type="ECO:0000256" key="6">
    <source>
        <dbReference type="ARBA" id="ARBA00032230"/>
    </source>
</evidence>
<name>A0A2R5GAS7_9STRA</name>
<dbReference type="Gene3D" id="3.20.20.80">
    <property type="entry name" value="Glycosidases"/>
    <property type="match status" value="1"/>
</dbReference>
<comment type="catalytic activity">
    <reaction evidence="1">
        <text>Hydrolysis of terminal non-reducing beta-D-galactose residues in beta-D-galactosides.</text>
        <dbReference type="EC" id="3.2.1.23"/>
    </reaction>
</comment>
<evidence type="ECO:0000256" key="4">
    <source>
        <dbReference type="ARBA" id="ARBA00022801"/>
    </source>
</evidence>
<dbReference type="InterPro" id="IPR014718">
    <property type="entry name" value="GH-type_carb-bd"/>
</dbReference>
<dbReference type="InterPro" id="IPR017853">
    <property type="entry name" value="GH"/>
</dbReference>
<dbReference type="Pfam" id="PF02929">
    <property type="entry name" value="Bgal_small_N"/>
    <property type="match status" value="1"/>
</dbReference>
<dbReference type="InterPro" id="IPR006103">
    <property type="entry name" value="Glyco_hydro_2_cat"/>
</dbReference>
<accession>A0A2R5GAS7</accession>
<proteinExistence type="inferred from homology"/>
<dbReference type="EC" id="3.2.1.23" evidence="3"/>
<feature type="domain" description="Beta galactosidase small chain/" evidence="9">
    <location>
        <begin position="831"/>
        <end position="1160"/>
    </location>
</feature>
<dbReference type="PANTHER" id="PTHR46323">
    <property type="entry name" value="BETA-GALACTOSIDASE"/>
    <property type="match status" value="1"/>
</dbReference>
<evidence type="ECO:0000256" key="2">
    <source>
        <dbReference type="ARBA" id="ARBA00007401"/>
    </source>
</evidence>
<organism evidence="10 11">
    <name type="scientific">Hondaea fermentalgiana</name>
    <dbReference type="NCBI Taxonomy" id="2315210"/>
    <lineage>
        <taxon>Eukaryota</taxon>
        <taxon>Sar</taxon>
        <taxon>Stramenopiles</taxon>
        <taxon>Bigyra</taxon>
        <taxon>Labyrinthulomycetes</taxon>
        <taxon>Thraustochytrida</taxon>
        <taxon>Thraustochytriidae</taxon>
        <taxon>Hondaea</taxon>
    </lineage>
</organism>
<evidence type="ECO:0000256" key="7">
    <source>
        <dbReference type="RuleBase" id="RU361154"/>
    </source>
</evidence>
<dbReference type="GO" id="GO:0030246">
    <property type="term" value="F:carbohydrate binding"/>
    <property type="evidence" value="ECO:0007669"/>
    <property type="project" value="InterPro"/>
</dbReference>
<dbReference type="SUPFAM" id="SSF49785">
    <property type="entry name" value="Galactose-binding domain-like"/>
    <property type="match status" value="1"/>
</dbReference>
<dbReference type="InterPro" id="IPR006101">
    <property type="entry name" value="Glyco_hydro_2"/>
</dbReference>
<dbReference type="InterPro" id="IPR023230">
    <property type="entry name" value="Glyco_hydro_2_CS"/>
</dbReference>
<feature type="region of interest" description="Disordered" evidence="8">
    <location>
        <begin position="1064"/>
        <end position="1087"/>
    </location>
</feature>
<dbReference type="InterPro" id="IPR008979">
    <property type="entry name" value="Galactose-bd-like_sf"/>
</dbReference>
<gene>
    <name evidence="10" type="ORF">FCC1311_030602</name>
</gene>
<dbReference type="EMBL" id="BEYU01000025">
    <property type="protein sequence ID" value="GBG26838.1"/>
    <property type="molecule type" value="Genomic_DNA"/>
</dbReference>
<dbReference type="GO" id="GO:0009341">
    <property type="term" value="C:beta-galactosidase complex"/>
    <property type="evidence" value="ECO:0007669"/>
    <property type="project" value="InterPro"/>
</dbReference>
<dbReference type="InterPro" id="IPR036156">
    <property type="entry name" value="Beta-gal/glucu_dom_sf"/>
</dbReference>
<evidence type="ECO:0000256" key="5">
    <source>
        <dbReference type="ARBA" id="ARBA00023295"/>
    </source>
</evidence>
<dbReference type="SUPFAM" id="SSF51445">
    <property type="entry name" value="(Trans)glycosidases"/>
    <property type="match status" value="1"/>
</dbReference>
<comment type="caution">
    <text evidence="10">The sequence shown here is derived from an EMBL/GenBank/DDBJ whole genome shotgun (WGS) entry which is preliminary data.</text>
</comment>
<dbReference type="Gene3D" id="2.60.120.260">
    <property type="entry name" value="Galactose-binding domain-like"/>
    <property type="match status" value="1"/>
</dbReference>
<dbReference type="InterPro" id="IPR013783">
    <property type="entry name" value="Ig-like_fold"/>
</dbReference>
<dbReference type="OrthoDB" id="408320at2759"/>
<dbReference type="AlphaFoldDB" id="A0A2R5GAS7"/>
<sequence length="1162" mass="129068">MVKTAYLRFLNSLRGFFESSGKLEHWQNPQIVYENALVHHTPLRLVSSTEEALAAVKEGRQETEWVRFLATVEDPVMCEFRLFANPASVRPHDIGVYLGGDTGDVQGKKEEEEASWGQTLIPSNWQIEGDEDVPIYTNIKYPWKRPHNLSTRVPSDENPTGVYRLSFDLPDTWQEAVLLGERDVFLILHGAGAGVDIYVNGVRVGYGQDSMTETEVKISHAHLGATNSLVLVIYRWTDGSYLEDQDQWWLSGCFRDIELSCRPHTGGIVDYVVETDPEAASVHVQTRFSGLATDAHRMVLRATLYDANGSKVATQDATGYALAEFSRHRLESEVPIANLTLEVAEPRLWSPRDPYLYTLVLEALDGGNTSAVAIQIESTRVGLRRVDIYKNQLRVNGEPVLVCGVNRHEWSPEHGKSVPEMLMRRDLELMKQFNFNAVRNSHYPNAHRWYELCDEYGMLVVDEANVETHGFTVAAAISLLQCDPKWKMAFLLRCQAMVKRSRNHPCIIGWSLGNESGCGPNARLCAKWIRQVDPTRFVQYEGGIASGDSPLLLGDGRDPKATDIICPMYDSPKRLIEVERVTSRRPIILCEYAHAMGNSNGNLHHYWKLFRSPLHPRMQGGFIWDWVDQGLSKASFLQGEWAYGGDFGPKSGVEDKTFCINGLCFPDRTPHPSMHEAKYLQQPAVITFGVRKDFDVDAEIVFEAHAPPLNALAVHWSVLGVASAVPLASGRCYLEKSGNVNGLPSSAALAELAEGLEGLRLRVYIVLARDMAYAPQGHEVAFEECVVGPAGRLCHDLGRVKFSALTPPPSPSGASGGGNEPDVTAHEGRFEVRLATYTVEFDAHNGRILSVMHPSGVTVLESGGFGHAFFRAPTDNDLGGLDSMLPYEFLRKLAPKSGTSYNGLWRKLGLDALHEVTDDLQIETLSQSVQVKVCVSHFHGKRPRFRTKTMYTFANDGIYVTCDVEADSSVVNGCVTLPRIGMVFVAPGEFDQVEYLGRGPHETYPDRKASAPLGVYECEVDAMHVPYIKPSECGGRADVQWAAFRSRGSGRGFRISHASPTPVRREVFPGVSPKGIEMPGPSARPTGMSGAQLNVSRYTVDDLATAKHQSELPDIDRSSPLYIHIDTAHMGLGGDVSWQPRTHDQYKVHSKGWKYRLKIEII</sequence>
<dbReference type="Gene3D" id="2.60.40.10">
    <property type="entry name" value="Immunoglobulins"/>
    <property type="match status" value="1"/>
</dbReference>
<protein>
    <recommendedName>
        <fullName evidence="3">beta-galactosidase</fullName>
        <ecNumber evidence="3">3.2.1.23</ecNumber>
    </recommendedName>
    <alternativeName>
        <fullName evidence="6">Lactase</fullName>
    </alternativeName>
</protein>
<reference evidence="10 11" key="1">
    <citation type="submission" date="2017-12" db="EMBL/GenBank/DDBJ databases">
        <title>Sequencing, de novo assembly and annotation of complete genome of a new Thraustochytrid species, strain FCC1311.</title>
        <authorList>
            <person name="Sedici K."/>
            <person name="Godart F."/>
            <person name="Aiese Cigliano R."/>
            <person name="Sanseverino W."/>
            <person name="Barakat M."/>
            <person name="Ortet P."/>
            <person name="Marechal E."/>
            <person name="Cagnac O."/>
            <person name="Amato A."/>
        </authorList>
    </citation>
    <scope>NUCLEOTIDE SEQUENCE [LARGE SCALE GENOMIC DNA]</scope>
</reference>
<evidence type="ECO:0000256" key="8">
    <source>
        <dbReference type="SAM" id="MobiDB-lite"/>
    </source>
</evidence>
<dbReference type="SUPFAM" id="SSF49303">
    <property type="entry name" value="beta-Galactosidase/glucuronidase domain"/>
    <property type="match status" value="1"/>
</dbReference>
<dbReference type="SMART" id="SM01038">
    <property type="entry name" value="Bgal_small_N"/>
    <property type="match status" value="1"/>
</dbReference>
<dbReference type="Pfam" id="PF00703">
    <property type="entry name" value="Glyco_hydro_2"/>
    <property type="match status" value="1"/>
</dbReference>
<dbReference type="Gene3D" id="2.70.98.10">
    <property type="match status" value="1"/>
</dbReference>
<dbReference type="Pfam" id="PF02837">
    <property type="entry name" value="Glyco_hydro_2_N"/>
    <property type="match status" value="1"/>
</dbReference>
<dbReference type="InParanoid" id="A0A2R5GAS7"/>
<evidence type="ECO:0000256" key="1">
    <source>
        <dbReference type="ARBA" id="ARBA00001412"/>
    </source>
</evidence>
<dbReference type="SUPFAM" id="SSF74650">
    <property type="entry name" value="Galactose mutarotase-like"/>
    <property type="match status" value="1"/>
</dbReference>
<comment type="similarity">
    <text evidence="2 7">Belongs to the glycosyl hydrolase 2 family.</text>
</comment>
<dbReference type="PRINTS" id="PR00132">
    <property type="entry name" value="GLHYDRLASE2"/>
</dbReference>
<keyword evidence="5 7" id="KW-0326">Glycosidase</keyword>
<dbReference type="InterPro" id="IPR006102">
    <property type="entry name" value="Ig-like_GH2"/>
</dbReference>
<evidence type="ECO:0000313" key="10">
    <source>
        <dbReference type="EMBL" id="GBG26838.1"/>
    </source>
</evidence>
<dbReference type="InterPro" id="IPR050347">
    <property type="entry name" value="Bact_Beta-galactosidase"/>
</dbReference>
<dbReference type="PROSITE" id="PS00719">
    <property type="entry name" value="GLYCOSYL_HYDROL_F2_1"/>
    <property type="match status" value="1"/>
</dbReference>
<evidence type="ECO:0000313" key="11">
    <source>
        <dbReference type="Proteomes" id="UP000241890"/>
    </source>
</evidence>
<dbReference type="InterPro" id="IPR006104">
    <property type="entry name" value="Glyco_hydro_2_N"/>
</dbReference>
<dbReference type="GO" id="GO:0005990">
    <property type="term" value="P:lactose catabolic process"/>
    <property type="evidence" value="ECO:0007669"/>
    <property type="project" value="TreeGrafter"/>
</dbReference>
<dbReference type="PANTHER" id="PTHR46323:SF2">
    <property type="entry name" value="BETA-GALACTOSIDASE"/>
    <property type="match status" value="1"/>
</dbReference>
<dbReference type="Proteomes" id="UP000241890">
    <property type="component" value="Unassembled WGS sequence"/>
</dbReference>
<dbReference type="GO" id="GO:0004565">
    <property type="term" value="F:beta-galactosidase activity"/>
    <property type="evidence" value="ECO:0007669"/>
    <property type="project" value="UniProtKB-EC"/>
</dbReference>
<dbReference type="InterPro" id="IPR011013">
    <property type="entry name" value="Gal_mutarotase_sf_dom"/>
</dbReference>
<dbReference type="InterPro" id="IPR004199">
    <property type="entry name" value="B-gal_small/dom_5"/>
</dbReference>
<dbReference type="Pfam" id="PF02836">
    <property type="entry name" value="Glyco_hydro_2_C"/>
    <property type="match status" value="1"/>
</dbReference>
<evidence type="ECO:0000256" key="3">
    <source>
        <dbReference type="ARBA" id="ARBA00012756"/>
    </source>
</evidence>